<name>A0ABX0HDJ9_9BACT</name>
<dbReference type="RefSeq" id="WP_166148916.1">
    <property type="nucleotide sequence ID" value="NZ_JAANYN010000007.1"/>
</dbReference>
<keyword evidence="4" id="KW-1185">Reference proteome</keyword>
<dbReference type="EMBL" id="JAANYN010000007">
    <property type="protein sequence ID" value="NHE58481.1"/>
    <property type="molecule type" value="Genomic_DNA"/>
</dbReference>
<keyword evidence="2" id="KW-0472">Membrane</keyword>
<evidence type="ECO:0000313" key="3">
    <source>
        <dbReference type="EMBL" id="NHE58481.1"/>
    </source>
</evidence>
<protein>
    <submittedName>
        <fullName evidence="3">Uncharacterized protein</fullName>
    </submittedName>
</protein>
<feature type="transmembrane region" description="Helical" evidence="2">
    <location>
        <begin position="6"/>
        <end position="28"/>
    </location>
</feature>
<evidence type="ECO:0000256" key="1">
    <source>
        <dbReference type="SAM" id="MobiDB-lite"/>
    </source>
</evidence>
<evidence type="ECO:0000313" key="4">
    <source>
        <dbReference type="Proteomes" id="UP000649799"/>
    </source>
</evidence>
<accession>A0ABX0HDJ9</accession>
<organism evidence="3 4">
    <name type="scientific">Cyclobacterium plantarum</name>
    <dbReference type="NCBI Taxonomy" id="2716263"/>
    <lineage>
        <taxon>Bacteria</taxon>
        <taxon>Pseudomonadati</taxon>
        <taxon>Bacteroidota</taxon>
        <taxon>Cytophagia</taxon>
        <taxon>Cytophagales</taxon>
        <taxon>Cyclobacteriaceae</taxon>
        <taxon>Cyclobacterium</taxon>
    </lineage>
</organism>
<comment type="caution">
    <text evidence="3">The sequence shown here is derived from an EMBL/GenBank/DDBJ whole genome shotgun (WGS) entry which is preliminary data.</text>
</comment>
<feature type="transmembrane region" description="Helical" evidence="2">
    <location>
        <begin position="193"/>
        <end position="213"/>
    </location>
</feature>
<dbReference type="Proteomes" id="UP000649799">
    <property type="component" value="Unassembled WGS sequence"/>
</dbReference>
<keyword evidence="2" id="KW-1133">Transmembrane helix</keyword>
<evidence type="ECO:0000256" key="2">
    <source>
        <dbReference type="SAM" id="Phobius"/>
    </source>
</evidence>
<sequence length="406" mass="46622">MTGNVALDIFIGLVFVYLLYSLFATVILEIISTNLNIRGWNLRRSLYFMLNDKVKLGFPAQFWSDILTMFGRGSNYKKGGLAGKVYNSPGIGCRNTQGLISGAPSNITCQGFINALIYAMTSTSEDQKAQAIGIREYLESDIDNEESHNGKKHLLFLFNDANSDVDKFKLRLEQWYREMTTISSEWYKKRMQVWLFLIGFGLAYWFNLNTLYITKILSMNNKARDQMVQMAVAYQENNPEMDSTCQKQKELSLYYKEIQKQAREASDVLSLPKDLPEKIKIKNLKLSEEDFITRNDSLVSYVKEDSTYITFEQPKELQYLNIGPYLKTGNDGKLKTANGFAIFNKSRYFLCYQLWGYIITALGISLGAPFWFDLLNKLMQLRGAVSQKEPMRTETRESGTDKPDPV</sequence>
<feature type="region of interest" description="Disordered" evidence="1">
    <location>
        <begin position="386"/>
        <end position="406"/>
    </location>
</feature>
<reference evidence="3 4" key="1">
    <citation type="submission" date="2020-03" db="EMBL/GenBank/DDBJ databases">
        <title>Cyclobacterium plantarum sp. nov., a marine bacterium isolated from a coastal-marine wetland.</title>
        <authorList>
            <person name="Sanchez-Porro C."/>
            <person name="Ventosa A."/>
            <person name="Amoozegar M."/>
        </authorList>
    </citation>
    <scope>NUCLEOTIDE SEQUENCE [LARGE SCALE GENOMIC DNA]</scope>
    <source>
        <strain evidence="3 4">GBPx2</strain>
    </source>
</reference>
<keyword evidence="2" id="KW-0812">Transmembrane</keyword>
<feature type="compositionally biased region" description="Basic and acidic residues" evidence="1">
    <location>
        <begin position="389"/>
        <end position="406"/>
    </location>
</feature>
<feature type="transmembrane region" description="Helical" evidence="2">
    <location>
        <begin position="354"/>
        <end position="372"/>
    </location>
</feature>
<gene>
    <name evidence="3" type="ORF">G9Q97_16855</name>
</gene>
<proteinExistence type="predicted"/>